<reference evidence="11 12" key="3">
    <citation type="submission" date="2008-05" db="EMBL/GenBank/DDBJ databases">
        <authorList>
            <person name="Fulton L."/>
            <person name="Clifton S."/>
            <person name="Fulton B."/>
            <person name="Xu J."/>
            <person name="Minx P."/>
            <person name="Pepin K.H."/>
            <person name="Johnson M."/>
            <person name="Thiruvilangam P."/>
            <person name="Bhonagiri V."/>
            <person name="Nash W.E."/>
            <person name="Mardis E.R."/>
            <person name="Wilson R.K."/>
        </authorList>
    </citation>
    <scope>NUCLEOTIDE SEQUENCE [LARGE SCALE GENOMIC DNA]</scope>
    <source>
        <strain evidence="11 12">ATCC 25827</strain>
    </source>
</reference>
<dbReference type="SUPFAM" id="SSF52540">
    <property type="entry name" value="P-loop containing nucleoside triphosphate hydrolases"/>
    <property type="match status" value="1"/>
</dbReference>
<dbReference type="SMART" id="SM00382">
    <property type="entry name" value="AAA"/>
    <property type="match status" value="1"/>
</dbReference>
<evidence type="ECO:0000256" key="5">
    <source>
        <dbReference type="ARBA" id="ARBA00022989"/>
    </source>
</evidence>
<feature type="transmembrane region" description="Helical" evidence="7">
    <location>
        <begin position="323"/>
        <end position="341"/>
    </location>
</feature>
<dbReference type="GO" id="GO:0005886">
    <property type="term" value="C:plasma membrane"/>
    <property type="evidence" value="ECO:0007669"/>
    <property type="project" value="UniProtKB-SubCell"/>
</dbReference>
<dbReference type="Gene3D" id="3.90.70.10">
    <property type="entry name" value="Cysteine proteinases"/>
    <property type="match status" value="1"/>
</dbReference>
<dbReference type="GO" id="GO:0008233">
    <property type="term" value="F:peptidase activity"/>
    <property type="evidence" value="ECO:0007669"/>
    <property type="project" value="InterPro"/>
</dbReference>
<sequence length="726" mass="82168">MTLAFLKVNSMVDINFILDRLDLKFKRRIPNIIQSESSECGLACIAMICRYYGMEIDLVNLRREFGISSQGATLQSLIEALINLNLKTRALSIDIDELNLMKKPCILHWNMNHFVVLIAIRNNKFIIQDPAIGKRTININEFSNSFSGVAMEVWPDSNFKKVKKISRLNIRTLLNNITNFPSSLLKVLCLSFLIEGLNIAFPIGTQLIMDHVVISSDYSLLTLVILGLFVFTLLNAALRFVRAWVSLFIDTLVNVQWKISFFDYLMKLPLDFFEKRKVGDIQSRLESLDSLRNTLINNIINGIVDGVMVIGLFIMMTLYGSKLVLIVMGFTLLYIALRVLMYNKYIRYAEEYIVKSAEANSHFTETIYGIASIKSLGLSLSRSKNWLNLNIEAINSNIKNTKLSMFFYGANSLISSIDHIIILWIGSLMVMDNLISLGMFVAFNIYRSQFSERAANLINMLLEIKMLTLHCDRVSDVIFTDTENYQPKNALILPNKSMDIRIDKISFKYDVHSMEIFSNLSFSVKAGESVAIVGPSGMGKTTLMKVMSGLLSPTSGNIYINDINVDTIGLNNYRDRIACVLQDDKLFSGTIAENISSFESVKDDKRIVECAILSNIHEEIMKMPMGYETMLSELGGSLSGGQKQRLMIARALYKQPSILFLDEATSHLDLKNEAYINQSISSLKITRIIIAHRESTIASVDRVLNPWEAIAKLERRSQRDVSKIND</sequence>
<accession>A0AA87CT67</accession>
<dbReference type="PROSITE" id="PS00211">
    <property type="entry name" value="ABC_TRANSPORTER_1"/>
    <property type="match status" value="1"/>
</dbReference>
<organism evidence="11 12">
    <name type="scientific">Providencia stuartii ATCC 25827</name>
    <dbReference type="NCBI Taxonomy" id="471874"/>
    <lineage>
        <taxon>Bacteria</taxon>
        <taxon>Pseudomonadati</taxon>
        <taxon>Pseudomonadota</taxon>
        <taxon>Gammaproteobacteria</taxon>
        <taxon>Enterobacterales</taxon>
        <taxon>Morganellaceae</taxon>
        <taxon>Providencia</taxon>
    </lineage>
</organism>
<dbReference type="Pfam" id="PF00005">
    <property type="entry name" value="ABC_tran"/>
    <property type="match status" value="1"/>
</dbReference>
<dbReference type="EMBL" id="ABJD02000101">
    <property type="protein sequence ID" value="EDU59490.1"/>
    <property type="molecule type" value="Genomic_DNA"/>
</dbReference>
<keyword evidence="2 7" id="KW-0812">Transmembrane</keyword>
<feature type="domain" description="Peptidase C39" evidence="10">
    <location>
        <begin position="34"/>
        <end position="153"/>
    </location>
</feature>
<keyword evidence="3" id="KW-0547">Nucleotide-binding</keyword>
<evidence type="ECO:0000256" key="4">
    <source>
        <dbReference type="ARBA" id="ARBA00022840"/>
    </source>
</evidence>
<feature type="domain" description="ABC transmembrane type-1" evidence="9">
    <location>
        <begin position="187"/>
        <end position="466"/>
    </location>
</feature>
<feature type="domain" description="ABC transporter" evidence="8">
    <location>
        <begin position="500"/>
        <end position="724"/>
    </location>
</feature>
<dbReference type="PANTHER" id="PTHR24221">
    <property type="entry name" value="ATP-BINDING CASSETTE SUB-FAMILY B"/>
    <property type="match status" value="1"/>
</dbReference>
<dbReference type="InterPro" id="IPR017871">
    <property type="entry name" value="ABC_transporter-like_CS"/>
</dbReference>
<reference evidence="12" key="1">
    <citation type="submission" date="2008-04" db="EMBL/GenBank/DDBJ databases">
        <title>Draft genome sequence of Providencia stuartii (ATCC 25827).</title>
        <authorList>
            <person name="Sudarsanam P."/>
            <person name="Ley R."/>
            <person name="Guruge J."/>
            <person name="Turnbaugh P.J."/>
            <person name="Mahowald M."/>
            <person name="Liep D."/>
            <person name="Gordon J."/>
        </authorList>
    </citation>
    <scope>NUCLEOTIDE SEQUENCE [LARGE SCALE GENOMIC DNA]</scope>
    <source>
        <strain evidence="12">ATCC 25827</strain>
    </source>
</reference>
<comment type="subcellular location">
    <subcellularLocation>
        <location evidence="1">Cell membrane</location>
        <topology evidence="1">Multi-pass membrane protein</topology>
    </subcellularLocation>
</comment>
<evidence type="ECO:0000313" key="11">
    <source>
        <dbReference type="EMBL" id="EDU59490.1"/>
    </source>
</evidence>
<proteinExistence type="predicted"/>
<evidence type="ECO:0000259" key="8">
    <source>
        <dbReference type="PROSITE" id="PS50893"/>
    </source>
</evidence>
<dbReference type="InterPro" id="IPR039421">
    <property type="entry name" value="Type_1_exporter"/>
</dbReference>
<keyword evidence="6 7" id="KW-0472">Membrane</keyword>
<dbReference type="Gene3D" id="1.20.1560.10">
    <property type="entry name" value="ABC transporter type 1, transmembrane domain"/>
    <property type="match status" value="1"/>
</dbReference>
<dbReference type="GO" id="GO:0034040">
    <property type="term" value="F:ATPase-coupled lipid transmembrane transporter activity"/>
    <property type="evidence" value="ECO:0007669"/>
    <property type="project" value="TreeGrafter"/>
</dbReference>
<feature type="transmembrane region" description="Helical" evidence="7">
    <location>
        <begin position="220"/>
        <end position="238"/>
    </location>
</feature>
<dbReference type="SUPFAM" id="SSF90123">
    <property type="entry name" value="ABC transporter transmembrane region"/>
    <property type="match status" value="1"/>
</dbReference>
<feature type="transmembrane region" description="Helical" evidence="7">
    <location>
        <begin position="295"/>
        <end position="317"/>
    </location>
</feature>
<dbReference type="Pfam" id="PF00664">
    <property type="entry name" value="ABC_membrane"/>
    <property type="match status" value="1"/>
</dbReference>
<dbReference type="Proteomes" id="UP000004506">
    <property type="component" value="Unassembled WGS sequence"/>
</dbReference>
<dbReference type="InterPro" id="IPR003593">
    <property type="entry name" value="AAA+_ATPase"/>
</dbReference>
<evidence type="ECO:0000256" key="2">
    <source>
        <dbReference type="ARBA" id="ARBA00022692"/>
    </source>
</evidence>
<feature type="transmembrane region" description="Helical" evidence="7">
    <location>
        <begin position="187"/>
        <end position="208"/>
    </location>
</feature>
<evidence type="ECO:0000259" key="10">
    <source>
        <dbReference type="PROSITE" id="PS50990"/>
    </source>
</evidence>
<evidence type="ECO:0000256" key="1">
    <source>
        <dbReference type="ARBA" id="ARBA00004651"/>
    </source>
</evidence>
<dbReference type="InterPro" id="IPR027417">
    <property type="entry name" value="P-loop_NTPase"/>
</dbReference>
<name>A0AA87CT67_PROST</name>
<dbReference type="AlphaFoldDB" id="A0AA87CT67"/>
<dbReference type="Pfam" id="PF03412">
    <property type="entry name" value="Peptidase_C39"/>
    <property type="match status" value="1"/>
</dbReference>
<evidence type="ECO:0000256" key="6">
    <source>
        <dbReference type="ARBA" id="ARBA00023136"/>
    </source>
</evidence>
<evidence type="ECO:0000256" key="3">
    <source>
        <dbReference type="ARBA" id="ARBA00022741"/>
    </source>
</evidence>
<keyword evidence="5 7" id="KW-1133">Transmembrane helix</keyword>
<dbReference type="PROSITE" id="PS50990">
    <property type="entry name" value="PEPTIDASE_C39"/>
    <property type="match status" value="1"/>
</dbReference>
<dbReference type="InterPro" id="IPR036640">
    <property type="entry name" value="ABC1_TM_sf"/>
</dbReference>
<evidence type="ECO:0000313" key="12">
    <source>
        <dbReference type="Proteomes" id="UP000004506"/>
    </source>
</evidence>
<dbReference type="GO" id="GO:0005524">
    <property type="term" value="F:ATP binding"/>
    <property type="evidence" value="ECO:0007669"/>
    <property type="project" value="UniProtKB-KW"/>
</dbReference>
<dbReference type="GO" id="GO:0016887">
    <property type="term" value="F:ATP hydrolysis activity"/>
    <property type="evidence" value="ECO:0007669"/>
    <property type="project" value="InterPro"/>
</dbReference>
<feature type="transmembrane region" description="Helical" evidence="7">
    <location>
        <begin position="421"/>
        <end position="446"/>
    </location>
</feature>
<dbReference type="PANTHER" id="PTHR24221:SF606">
    <property type="entry name" value="COLICIN V SECRETION-PROCESSING ATP-BINDING PROTEIN"/>
    <property type="match status" value="1"/>
</dbReference>
<dbReference type="PROSITE" id="PS50929">
    <property type="entry name" value="ABC_TM1F"/>
    <property type="match status" value="1"/>
</dbReference>
<dbReference type="InterPro" id="IPR011527">
    <property type="entry name" value="ABC1_TM_dom"/>
</dbReference>
<evidence type="ECO:0000259" key="9">
    <source>
        <dbReference type="PROSITE" id="PS50929"/>
    </source>
</evidence>
<dbReference type="InterPro" id="IPR005074">
    <property type="entry name" value="Peptidase_C39"/>
</dbReference>
<dbReference type="PROSITE" id="PS50893">
    <property type="entry name" value="ABC_TRANSPORTER_2"/>
    <property type="match status" value="1"/>
</dbReference>
<keyword evidence="4 11" id="KW-0067">ATP-binding</keyword>
<reference evidence="12" key="2">
    <citation type="submission" date="2008-04" db="EMBL/GenBank/DDBJ databases">
        <title>Draft genome sequence of Providencia stuartii(ATCC 25827).</title>
        <authorList>
            <person name="Sudarsanam P."/>
            <person name="Ley R."/>
            <person name="Guruge J."/>
            <person name="Turnbaugh P.J."/>
            <person name="Mahowald M."/>
            <person name="Liep D."/>
            <person name="Gordon J."/>
        </authorList>
    </citation>
    <scope>NUCLEOTIDE SEQUENCE [LARGE SCALE GENOMIC DNA]</scope>
    <source>
        <strain evidence="12">ATCC 25827</strain>
    </source>
</reference>
<evidence type="ECO:0000256" key="7">
    <source>
        <dbReference type="SAM" id="Phobius"/>
    </source>
</evidence>
<comment type="caution">
    <text evidence="11">The sequence shown here is derived from an EMBL/GenBank/DDBJ whole genome shotgun (WGS) entry which is preliminary data.</text>
</comment>
<gene>
    <name evidence="11" type="ORF">PROSTU_02679</name>
</gene>
<dbReference type="InterPro" id="IPR003439">
    <property type="entry name" value="ABC_transporter-like_ATP-bd"/>
</dbReference>
<dbReference type="CDD" id="cd18567">
    <property type="entry name" value="ABC_6TM_CvaB_RaxB_like"/>
    <property type="match status" value="1"/>
</dbReference>
<protein>
    <submittedName>
        <fullName evidence="11">ABC transporter, ATP-binding protein</fullName>
    </submittedName>
</protein>
<dbReference type="GO" id="GO:0006508">
    <property type="term" value="P:proteolysis"/>
    <property type="evidence" value="ECO:0007669"/>
    <property type="project" value="InterPro"/>
</dbReference>
<dbReference type="GO" id="GO:0140359">
    <property type="term" value="F:ABC-type transporter activity"/>
    <property type="evidence" value="ECO:0007669"/>
    <property type="project" value="InterPro"/>
</dbReference>
<dbReference type="Gene3D" id="3.40.50.300">
    <property type="entry name" value="P-loop containing nucleotide triphosphate hydrolases"/>
    <property type="match status" value="1"/>
</dbReference>